<accession>A0A9P4ND61</accession>
<feature type="compositionally biased region" description="Basic and acidic residues" evidence="5">
    <location>
        <begin position="437"/>
        <end position="452"/>
    </location>
</feature>
<dbReference type="Gene3D" id="1.20.1070.10">
    <property type="entry name" value="Rhodopsin 7-helix transmembrane proteins"/>
    <property type="match status" value="1"/>
</dbReference>
<feature type="transmembrane region" description="Helical" evidence="6">
    <location>
        <begin position="20"/>
        <end position="37"/>
    </location>
</feature>
<evidence type="ECO:0000313" key="8">
    <source>
        <dbReference type="EMBL" id="KAF2270920.1"/>
    </source>
</evidence>
<evidence type="ECO:0000259" key="7">
    <source>
        <dbReference type="PROSITE" id="PS50261"/>
    </source>
</evidence>
<feature type="transmembrane region" description="Helical" evidence="6">
    <location>
        <begin position="355"/>
        <end position="375"/>
    </location>
</feature>
<feature type="region of interest" description="Disordered" evidence="5">
    <location>
        <begin position="436"/>
        <end position="455"/>
    </location>
</feature>
<dbReference type="InterPro" id="IPR017981">
    <property type="entry name" value="GPCR_2-like_7TM"/>
</dbReference>
<reference evidence="9" key="1">
    <citation type="journal article" date="2020" name="Stud. Mycol.">
        <title>101 Dothideomycetes genomes: A test case for predicting lifestyles and emergence of pathogens.</title>
        <authorList>
            <person name="Haridas S."/>
            <person name="Albert R."/>
            <person name="Binder M."/>
            <person name="Bloem J."/>
            <person name="LaButti K."/>
            <person name="Salamov A."/>
            <person name="Andreopoulos B."/>
            <person name="Baker S."/>
            <person name="Barry K."/>
            <person name="Bills G."/>
            <person name="Bluhm B."/>
            <person name="Cannon C."/>
            <person name="Castanera R."/>
            <person name="Culley D."/>
            <person name="Daum C."/>
            <person name="Ezra D."/>
            <person name="Gonzalez J."/>
            <person name="Henrissat B."/>
            <person name="Kuo A."/>
            <person name="Liang C."/>
            <person name="Lipzen A."/>
            <person name="Lutzoni F."/>
            <person name="Magnuson J."/>
            <person name="Mondo S."/>
            <person name="Nolan M."/>
            <person name="Ohm R."/>
            <person name="Pangilinan J."/>
            <person name="Park H.-J."/>
            <person name="Ramirez L."/>
            <person name="Alfaro M."/>
            <person name="Sun H."/>
            <person name="Tritt A."/>
            <person name="Yoshinaga Y."/>
            <person name="Zwiers L.-H."/>
            <person name="Turgeon B."/>
            <person name="Goodwin S."/>
            <person name="Spatafora J."/>
            <person name="Crous P."/>
            <person name="Grigoriev I."/>
        </authorList>
    </citation>
    <scope>NUCLEOTIDE SEQUENCE [LARGE SCALE GENOMIC DNA]</scope>
    <source>
        <strain evidence="9">CBS 304.66</strain>
    </source>
</reference>
<dbReference type="PROSITE" id="PS50261">
    <property type="entry name" value="G_PROTEIN_RECEP_F2_4"/>
    <property type="match status" value="1"/>
</dbReference>
<dbReference type="GO" id="GO:0005886">
    <property type="term" value="C:plasma membrane"/>
    <property type="evidence" value="ECO:0007669"/>
    <property type="project" value="TreeGrafter"/>
</dbReference>
<gene>
    <name evidence="8" type="ORF">CC78DRAFT_6134</name>
</gene>
<feature type="domain" description="G-protein coupled receptors family 2 profile 2" evidence="7">
    <location>
        <begin position="11"/>
        <end position="201"/>
    </location>
</feature>
<feature type="transmembrane region" description="Helical" evidence="6">
    <location>
        <begin position="126"/>
        <end position="145"/>
    </location>
</feature>
<comment type="caution">
    <text evidence="8">The sequence shown here is derived from an EMBL/GenBank/DDBJ whole genome shotgun (WGS) entry which is preliminary data.</text>
</comment>
<dbReference type="GO" id="GO:0007166">
    <property type="term" value="P:cell surface receptor signaling pathway"/>
    <property type="evidence" value="ECO:0007669"/>
    <property type="project" value="InterPro"/>
</dbReference>
<proteinExistence type="predicted"/>
<evidence type="ECO:0000256" key="1">
    <source>
        <dbReference type="ARBA" id="ARBA00004141"/>
    </source>
</evidence>
<keyword evidence="9" id="KW-1185">Reference proteome</keyword>
<evidence type="ECO:0000256" key="5">
    <source>
        <dbReference type="SAM" id="MobiDB-lite"/>
    </source>
</evidence>
<dbReference type="PRINTS" id="PR02001">
    <property type="entry name" value="GCR1CAMPR"/>
</dbReference>
<dbReference type="GO" id="GO:0007189">
    <property type="term" value="P:adenylate cyclase-activating G protein-coupled receptor signaling pathway"/>
    <property type="evidence" value="ECO:0007669"/>
    <property type="project" value="TreeGrafter"/>
</dbReference>
<feature type="transmembrane region" description="Helical" evidence="6">
    <location>
        <begin position="49"/>
        <end position="71"/>
    </location>
</feature>
<keyword evidence="2 6" id="KW-0812">Transmembrane</keyword>
<name>A0A9P4ND61_9PLEO</name>
<keyword evidence="3 6" id="KW-1133">Transmembrane helix</keyword>
<sequence length="502" mass="56233">MAKSTLTARQMLAVNVSERVMSVLSILGSSFIMFTFIRWHFFRKPINRLVFFAAFGNILTNIATLMATSAIPEAPVTWTPLCEFQGILIQWFMMADSLWVFCMALNVMLVFFWGYNSLQLRRLEKWYALFSYGIPSVPALTYIIIDHTSSKKIIGSATIWCWVSKKAEWMRIAFFYGPVWVVIVLTLSIYVVTGHKIFKKRAALRSFSRHTPSDTFPVINPFTACNLNNIERKTDIHIITETIDSEATVVPQAYGGESRSSFASTRNLSTPPIQIPPRIASPSSPRFARVNWGSGARGIDDIEQIQDDNPASGYKVTVTADHSPLDIEAANARTMSVGQNTAQVRRTAAMDGNTAAWGYFKVAFLMFTALLIVWVPSTINRLQQFADEGHPIFGLNLASALVLPLQGFWNAMVYISTTWPECKRAMAEVLRVSSRSKHSDNRPHLHGNESERTVTSTCDYEFEGNAEVPLTVMLKQGPPSSRRHSQVSSTETMKTPPPGLIH</sequence>
<feature type="region of interest" description="Disordered" evidence="5">
    <location>
        <begin position="472"/>
        <end position="502"/>
    </location>
</feature>
<organism evidence="8 9">
    <name type="scientific">Lojkania enalia</name>
    <dbReference type="NCBI Taxonomy" id="147567"/>
    <lineage>
        <taxon>Eukaryota</taxon>
        <taxon>Fungi</taxon>
        <taxon>Dikarya</taxon>
        <taxon>Ascomycota</taxon>
        <taxon>Pezizomycotina</taxon>
        <taxon>Dothideomycetes</taxon>
        <taxon>Pleosporomycetidae</taxon>
        <taxon>Pleosporales</taxon>
        <taxon>Pleosporales incertae sedis</taxon>
        <taxon>Lojkania</taxon>
    </lineage>
</organism>
<feature type="transmembrane region" description="Helical" evidence="6">
    <location>
        <begin position="91"/>
        <end position="114"/>
    </location>
</feature>
<dbReference type="PANTHER" id="PTHR23112:SF0">
    <property type="entry name" value="TRANSMEMBRANE PROTEIN 116"/>
    <property type="match status" value="1"/>
</dbReference>
<dbReference type="SUPFAM" id="SSF81321">
    <property type="entry name" value="Family A G protein-coupled receptor-like"/>
    <property type="match status" value="1"/>
</dbReference>
<keyword evidence="4 6" id="KW-0472">Membrane</keyword>
<dbReference type="AlphaFoldDB" id="A0A9P4ND61"/>
<dbReference type="EMBL" id="ML986578">
    <property type="protein sequence ID" value="KAF2270920.1"/>
    <property type="molecule type" value="Genomic_DNA"/>
</dbReference>
<dbReference type="OrthoDB" id="18453at2759"/>
<dbReference type="Proteomes" id="UP000800093">
    <property type="component" value="Unassembled WGS sequence"/>
</dbReference>
<dbReference type="Pfam" id="PF05462">
    <property type="entry name" value="Dicty_CAR"/>
    <property type="match status" value="1"/>
</dbReference>
<dbReference type="GO" id="GO:0004930">
    <property type="term" value="F:G protein-coupled receptor activity"/>
    <property type="evidence" value="ECO:0007669"/>
    <property type="project" value="TreeGrafter"/>
</dbReference>
<evidence type="ECO:0000256" key="6">
    <source>
        <dbReference type="SAM" id="Phobius"/>
    </source>
</evidence>
<dbReference type="InterPro" id="IPR022343">
    <property type="entry name" value="GCR1-cAMP_receptor"/>
</dbReference>
<feature type="transmembrane region" description="Helical" evidence="6">
    <location>
        <begin position="395"/>
        <end position="416"/>
    </location>
</feature>
<feature type="transmembrane region" description="Helical" evidence="6">
    <location>
        <begin position="172"/>
        <end position="192"/>
    </location>
</feature>
<protein>
    <submittedName>
        <fullName evidence="8">Family A G protein-coupled receptor-like protein</fullName>
    </submittedName>
</protein>
<dbReference type="PANTHER" id="PTHR23112">
    <property type="entry name" value="G PROTEIN-COUPLED RECEPTOR 157-RELATED"/>
    <property type="match status" value="1"/>
</dbReference>
<comment type="subcellular location">
    <subcellularLocation>
        <location evidence="1">Membrane</location>
        <topology evidence="1">Multi-pass membrane protein</topology>
    </subcellularLocation>
</comment>
<evidence type="ECO:0000313" key="9">
    <source>
        <dbReference type="Proteomes" id="UP000800093"/>
    </source>
</evidence>
<evidence type="ECO:0000256" key="3">
    <source>
        <dbReference type="ARBA" id="ARBA00022989"/>
    </source>
</evidence>
<evidence type="ECO:0000256" key="4">
    <source>
        <dbReference type="ARBA" id="ARBA00023136"/>
    </source>
</evidence>
<evidence type="ECO:0000256" key="2">
    <source>
        <dbReference type="ARBA" id="ARBA00022692"/>
    </source>
</evidence>